<sequence>MSLSHILSTLIVSFLTLSSTVQARESFTLSQNATESHCFPVRLNQEHSPGYVNLHLASYHSTAKDGFPEVAVLIARRDDLNYKKKYYKDKGGSYKTCTIEAVKDGYCTHRRLGKYLYELNDPFGLANDQNTVYDDILWELGTYESVFPVKESGYYCVFSHSEDAQDYEIDVEVIDHHRFTNEQRMMLTIADLEMIFNGLFLIGFATVWNFWSIPKLNEIPFAVRFTLLSTSFGLLLNSLVKLDLQYFDGSFGLMPILIDFCSEIYSLLILLGVYHFSLDFSYSFDKNLLKDKEGLLYFGLALVLSILGSVFPNVTLFTNIKVFLEAFIIIITLVKYRLIAEEYSHSLSLSSLKHYQFRSLILTTLLIQFGLPYLFLNRITMQAFNVFVFPEISPFISYLAPSFTNLLIDSSLEKMYGDLELPLFVAVLGMLIKFYGTWVHWTPKAVNSALKLDETLKKLQTEKNQ</sequence>
<feature type="chain" id="PRO_5040310704" description="PTM1-like N-terminal domain-containing protein" evidence="2">
    <location>
        <begin position="24"/>
        <end position="465"/>
    </location>
</feature>
<feature type="transmembrane region" description="Helical" evidence="1">
    <location>
        <begin position="252"/>
        <end position="274"/>
    </location>
</feature>
<feature type="domain" description="PTM1-like N-terminal" evidence="3">
    <location>
        <begin position="51"/>
        <end position="172"/>
    </location>
</feature>
<evidence type="ECO:0000259" key="3">
    <source>
        <dbReference type="Pfam" id="PF21902"/>
    </source>
</evidence>
<reference evidence="4" key="1">
    <citation type="journal article" date="2021" name="Open Biol.">
        <title>Shared evolutionary footprints suggest mitochondrial oxidative damage underlies multiple complex I losses in fungi.</title>
        <authorList>
            <person name="Schikora-Tamarit M.A."/>
            <person name="Marcet-Houben M."/>
            <person name="Nosek J."/>
            <person name="Gabaldon T."/>
        </authorList>
    </citation>
    <scope>NUCLEOTIDE SEQUENCE</scope>
    <source>
        <strain evidence="4">CBS2887</strain>
    </source>
</reference>
<keyword evidence="1" id="KW-0812">Transmembrane</keyword>
<reference evidence="4" key="2">
    <citation type="submission" date="2021-01" db="EMBL/GenBank/DDBJ databases">
        <authorList>
            <person name="Schikora-Tamarit M.A."/>
        </authorList>
    </citation>
    <scope>NUCLEOTIDE SEQUENCE</scope>
    <source>
        <strain evidence="4">CBS2887</strain>
    </source>
</reference>
<evidence type="ECO:0000256" key="2">
    <source>
        <dbReference type="SAM" id="SignalP"/>
    </source>
</evidence>
<keyword evidence="1" id="KW-1133">Transmembrane helix</keyword>
<keyword evidence="1" id="KW-0472">Membrane</keyword>
<evidence type="ECO:0000256" key="1">
    <source>
        <dbReference type="SAM" id="Phobius"/>
    </source>
</evidence>
<feature type="signal peptide" evidence="2">
    <location>
        <begin position="1"/>
        <end position="23"/>
    </location>
</feature>
<feature type="transmembrane region" description="Helical" evidence="1">
    <location>
        <begin position="382"/>
        <end position="400"/>
    </location>
</feature>
<dbReference type="Pfam" id="PF21902">
    <property type="entry name" value="PTM1-like_N"/>
    <property type="match status" value="1"/>
</dbReference>
<feature type="transmembrane region" description="Helical" evidence="1">
    <location>
        <begin position="295"/>
        <end position="314"/>
    </location>
</feature>
<keyword evidence="5" id="KW-1185">Reference proteome</keyword>
<proteinExistence type="predicted"/>
<feature type="transmembrane region" description="Helical" evidence="1">
    <location>
        <begin position="221"/>
        <end position="240"/>
    </location>
</feature>
<feature type="transmembrane region" description="Helical" evidence="1">
    <location>
        <begin position="320"/>
        <end position="338"/>
    </location>
</feature>
<gene>
    <name evidence="4" type="ORF">WICPIJ_008722</name>
</gene>
<dbReference type="AlphaFoldDB" id="A0A9P8THM0"/>
<keyword evidence="2" id="KW-0732">Signal</keyword>
<name>A0A9P8THM0_WICPI</name>
<feature type="transmembrane region" description="Helical" evidence="1">
    <location>
        <begin position="194"/>
        <end position="214"/>
    </location>
</feature>
<evidence type="ECO:0000313" key="5">
    <source>
        <dbReference type="Proteomes" id="UP000774326"/>
    </source>
</evidence>
<organism evidence="4 5">
    <name type="scientific">Wickerhamomyces pijperi</name>
    <name type="common">Yeast</name>
    <name type="synonym">Pichia pijperi</name>
    <dbReference type="NCBI Taxonomy" id="599730"/>
    <lineage>
        <taxon>Eukaryota</taxon>
        <taxon>Fungi</taxon>
        <taxon>Dikarya</taxon>
        <taxon>Ascomycota</taxon>
        <taxon>Saccharomycotina</taxon>
        <taxon>Saccharomycetes</taxon>
        <taxon>Phaffomycetales</taxon>
        <taxon>Wickerhamomycetaceae</taxon>
        <taxon>Wickerhamomyces</taxon>
    </lineage>
</organism>
<dbReference type="Proteomes" id="UP000774326">
    <property type="component" value="Unassembled WGS sequence"/>
</dbReference>
<accession>A0A9P8THM0</accession>
<dbReference type="InterPro" id="IPR053938">
    <property type="entry name" value="PTM1-like_N"/>
</dbReference>
<comment type="caution">
    <text evidence="4">The sequence shown here is derived from an EMBL/GenBank/DDBJ whole genome shotgun (WGS) entry which is preliminary data.</text>
</comment>
<evidence type="ECO:0000313" key="4">
    <source>
        <dbReference type="EMBL" id="KAH3679114.1"/>
    </source>
</evidence>
<feature type="transmembrane region" description="Helical" evidence="1">
    <location>
        <begin position="421"/>
        <end position="441"/>
    </location>
</feature>
<dbReference type="EMBL" id="JAEUBG010005022">
    <property type="protein sequence ID" value="KAH3679114.1"/>
    <property type="molecule type" value="Genomic_DNA"/>
</dbReference>
<feature type="transmembrane region" description="Helical" evidence="1">
    <location>
        <begin position="359"/>
        <end position="376"/>
    </location>
</feature>
<protein>
    <recommendedName>
        <fullName evidence="3">PTM1-like N-terminal domain-containing protein</fullName>
    </recommendedName>
</protein>